<evidence type="ECO:0000256" key="1">
    <source>
        <dbReference type="SAM" id="Coils"/>
    </source>
</evidence>
<protein>
    <recommendedName>
        <fullName evidence="5">Leucine zipper protein 2</fullName>
    </recommendedName>
</protein>
<feature type="compositionally biased region" description="Polar residues" evidence="2">
    <location>
        <begin position="286"/>
        <end position="296"/>
    </location>
</feature>
<sequence>MIGKVFAIQSYEGLERRLREVFTKRAASLSQLSQTSKDLDTMEVNLQSLKIGEKVPKKDVQRILELSQKQRKEMKSLQVTLRKQLDEATQRAEKEQATIHFLKTEMERKTKIIKDLQQENKSLKMKLLSGNKLCGIHSQESKKIQAQLKELRYGKKDWIFKGQQLMDLERKLTAAKEDLEMAALDNDSQLKALKDTAHVCFSSVLQVQPSSDPSLPSTPPDIVRNSAIANSSRVTYQQPHGKDILENLRIVTNKVPLDLAPMKTGNIQSQDCQAEVEVGLNCFQNQTEASPHTPSPTEMDLSLYKKSQERQRVGNVIMKSSEDSQKSETRSNDKTDTNGGQPKEQDNKD</sequence>
<dbReference type="Proteomes" id="UP001221898">
    <property type="component" value="Unassembled WGS sequence"/>
</dbReference>
<evidence type="ECO:0000313" key="3">
    <source>
        <dbReference type="EMBL" id="KAJ8394940.1"/>
    </source>
</evidence>
<evidence type="ECO:0000256" key="2">
    <source>
        <dbReference type="SAM" id="MobiDB-lite"/>
    </source>
</evidence>
<dbReference type="PANTHER" id="PTHR22414:SF0">
    <property type="entry name" value="LEUCINE ZIPPER PROTEIN 2"/>
    <property type="match status" value="1"/>
</dbReference>
<feature type="coiled-coil region" evidence="1">
    <location>
        <begin position="67"/>
        <end position="126"/>
    </location>
</feature>
<dbReference type="AlphaFoldDB" id="A0AAD7S2Z2"/>
<dbReference type="PANTHER" id="PTHR22414">
    <property type="entry name" value="LEUCINE ZIPPER PROTEIN 2"/>
    <property type="match status" value="1"/>
</dbReference>
<feature type="region of interest" description="Disordered" evidence="2">
    <location>
        <begin position="286"/>
        <end position="349"/>
    </location>
</feature>
<gene>
    <name evidence="3" type="ORF">AAFF_G00040630</name>
</gene>
<evidence type="ECO:0008006" key="5">
    <source>
        <dbReference type="Google" id="ProtNLM"/>
    </source>
</evidence>
<comment type="caution">
    <text evidence="3">The sequence shown here is derived from an EMBL/GenBank/DDBJ whole genome shotgun (WGS) entry which is preliminary data.</text>
</comment>
<organism evidence="3 4">
    <name type="scientific">Aldrovandia affinis</name>
    <dbReference type="NCBI Taxonomy" id="143900"/>
    <lineage>
        <taxon>Eukaryota</taxon>
        <taxon>Metazoa</taxon>
        <taxon>Chordata</taxon>
        <taxon>Craniata</taxon>
        <taxon>Vertebrata</taxon>
        <taxon>Euteleostomi</taxon>
        <taxon>Actinopterygii</taxon>
        <taxon>Neopterygii</taxon>
        <taxon>Teleostei</taxon>
        <taxon>Notacanthiformes</taxon>
        <taxon>Halosauridae</taxon>
        <taxon>Aldrovandia</taxon>
    </lineage>
</organism>
<evidence type="ECO:0000313" key="4">
    <source>
        <dbReference type="Proteomes" id="UP001221898"/>
    </source>
</evidence>
<keyword evidence="1" id="KW-0175">Coiled coil</keyword>
<keyword evidence="4" id="KW-1185">Reference proteome</keyword>
<dbReference type="EMBL" id="JAINUG010000121">
    <property type="protein sequence ID" value="KAJ8394940.1"/>
    <property type="molecule type" value="Genomic_DNA"/>
</dbReference>
<feature type="compositionally biased region" description="Basic and acidic residues" evidence="2">
    <location>
        <begin position="320"/>
        <end position="336"/>
    </location>
</feature>
<reference evidence="3" key="1">
    <citation type="journal article" date="2023" name="Science">
        <title>Genome structures resolve the early diversification of teleost fishes.</title>
        <authorList>
            <person name="Parey E."/>
            <person name="Louis A."/>
            <person name="Montfort J."/>
            <person name="Bouchez O."/>
            <person name="Roques C."/>
            <person name="Iampietro C."/>
            <person name="Lluch J."/>
            <person name="Castinel A."/>
            <person name="Donnadieu C."/>
            <person name="Desvignes T."/>
            <person name="Floi Bucao C."/>
            <person name="Jouanno E."/>
            <person name="Wen M."/>
            <person name="Mejri S."/>
            <person name="Dirks R."/>
            <person name="Jansen H."/>
            <person name="Henkel C."/>
            <person name="Chen W.J."/>
            <person name="Zahm M."/>
            <person name="Cabau C."/>
            <person name="Klopp C."/>
            <person name="Thompson A.W."/>
            <person name="Robinson-Rechavi M."/>
            <person name="Braasch I."/>
            <person name="Lecointre G."/>
            <person name="Bobe J."/>
            <person name="Postlethwait J.H."/>
            <person name="Berthelot C."/>
            <person name="Roest Crollius H."/>
            <person name="Guiguen Y."/>
        </authorList>
    </citation>
    <scope>NUCLEOTIDE SEQUENCE</scope>
    <source>
        <strain evidence="3">NC1722</strain>
    </source>
</reference>
<dbReference type="InterPro" id="IPR026718">
    <property type="entry name" value="Luzp2"/>
</dbReference>
<name>A0AAD7S2Z2_9TELE</name>
<accession>A0AAD7S2Z2</accession>
<proteinExistence type="predicted"/>